<dbReference type="GO" id="GO:0045046">
    <property type="term" value="P:protein import into peroxisome membrane"/>
    <property type="evidence" value="ECO:0007669"/>
    <property type="project" value="TreeGrafter"/>
</dbReference>
<dbReference type="PANTHER" id="PTHR28080:SF1">
    <property type="entry name" value="PEROXISOMAL BIOGENESIS FACTOR 3"/>
    <property type="match status" value="1"/>
</dbReference>
<evidence type="ECO:0000256" key="2">
    <source>
        <dbReference type="SAM" id="Phobius"/>
    </source>
</evidence>
<evidence type="ECO:0000313" key="4">
    <source>
        <dbReference type="Proteomes" id="UP000199727"/>
    </source>
</evidence>
<organism evidence="3 4">
    <name type="scientific">Cryptococcus neoformans Tu259-1</name>
    <dbReference type="NCBI Taxonomy" id="1230072"/>
    <lineage>
        <taxon>Eukaryota</taxon>
        <taxon>Fungi</taxon>
        <taxon>Dikarya</taxon>
        <taxon>Basidiomycota</taxon>
        <taxon>Agaricomycotina</taxon>
        <taxon>Tremellomycetes</taxon>
        <taxon>Tremellales</taxon>
        <taxon>Cryptococcaceae</taxon>
        <taxon>Cryptococcus</taxon>
        <taxon>Cryptococcus neoformans species complex</taxon>
    </lineage>
</organism>
<dbReference type="PANTHER" id="PTHR28080">
    <property type="entry name" value="PEROXISOMAL BIOGENESIS FACTOR 3"/>
    <property type="match status" value="1"/>
</dbReference>
<dbReference type="AlphaFoldDB" id="A0A854QES8"/>
<keyword evidence="2" id="KW-0472">Membrane</keyword>
<feature type="region of interest" description="Disordered" evidence="1">
    <location>
        <begin position="128"/>
        <end position="246"/>
    </location>
</feature>
<name>A0A854QES8_CRYNE</name>
<feature type="compositionally biased region" description="Basic and acidic residues" evidence="1">
    <location>
        <begin position="296"/>
        <end position="313"/>
    </location>
</feature>
<feature type="transmembrane region" description="Helical" evidence="2">
    <location>
        <begin position="15"/>
        <end position="33"/>
    </location>
</feature>
<dbReference type="EMBL" id="AMKT01000027">
    <property type="protein sequence ID" value="OXG25680.1"/>
    <property type="molecule type" value="Genomic_DNA"/>
</dbReference>
<keyword evidence="2" id="KW-1133">Transmembrane helix</keyword>
<feature type="region of interest" description="Disordered" evidence="1">
    <location>
        <begin position="294"/>
        <end position="331"/>
    </location>
</feature>
<dbReference type="Proteomes" id="UP000199727">
    <property type="component" value="Unassembled WGS sequence"/>
</dbReference>
<dbReference type="GO" id="GO:0005778">
    <property type="term" value="C:peroxisomal membrane"/>
    <property type="evidence" value="ECO:0007669"/>
    <property type="project" value="InterPro"/>
</dbReference>
<proteinExistence type="predicted"/>
<dbReference type="OrthoDB" id="45930at2759"/>
<dbReference type="InterPro" id="IPR006966">
    <property type="entry name" value="Peroxin-3"/>
</dbReference>
<feature type="transmembrane region" description="Helical" evidence="2">
    <location>
        <begin position="53"/>
        <end position="72"/>
    </location>
</feature>
<gene>
    <name evidence="3" type="ORF">C361_01640</name>
</gene>
<accession>A0A854QES8</accession>
<reference evidence="3 4" key="1">
    <citation type="submission" date="2017-06" db="EMBL/GenBank/DDBJ databases">
        <title>Global population genomics of the pathogenic fungus Cryptococcus neoformans var. grubii.</title>
        <authorList>
            <person name="Cuomo C."/>
            <person name="Litvintseva A."/>
            <person name="Chen Y."/>
            <person name="Young S."/>
            <person name="Zeng Q."/>
            <person name="Chapman S."/>
            <person name="Gujja S."/>
            <person name="Saif S."/>
            <person name="Birren B."/>
        </authorList>
    </citation>
    <scope>NUCLEOTIDE SEQUENCE [LARGE SCALE GENOMIC DNA]</scope>
    <source>
        <strain evidence="3 4">Tu259-1</strain>
    </source>
</reference>
<keyword evidence="2" id="KW-0812">Transmembrane</keyword>
<evidence type="ECO:0000256" key="1">
    <source>
        <dbReference type="SAM" id="MobiDB-lite"/>
    </source>
</evidence>
<sequence length="634" mass="70391">MPQTQSSWQRRFRRLFFFVGTASTFYLLSSYLLDRLKENRLRAIKEKRHKDLLKNHFTSLISSISFTLYALLPTLQPQVFEAYPVEKTSQAIQGSASTSASSTMAGSTSSIEISEPLNSLHLYGQGSQELEPPKEVVDNQSPQFSPSVPLVPAVDESWASEFQKKDSAGAEAETESGIMIGGSVEIPETDDGSSSTVSQSISLPATDTTSGSPSPSSDMSSSAQLGPSPPMLRDPTPSPPVVTKSKKELWKELKIQSIARTITTAYLLPMLYLLTSSQLSILARNTYLNDLASENSHAKGTSDPRRAQSHDNEDQYDEDDDYQTPRRNASEATLTGLSVERALKKNNKKTTGWFSSFSVESMGLTEFVENHTSFLPNPIDYLPGTITSYLPSFLSSRQGDVRKNQAQRIGEVQVAEMARQRRIEEEEAERLFLSYSWWLLNEGWKGVAERVDEAVGKVFGSMLLKKELSLHDWEKAIKEVRAQVEMDEAAESGPKLFDFTPFLLPLNPPTSLRAPFPYNASDHSSHLVSLFDETLTHLCSADGRYLLEKGIATLTRSLANSLREECYALEATSQSQSGFELEGRKKRLAECLPVVSRWGKNIWENVPDSGVEEMLAVPEFEGFAAIIFGDWAGK</sequence>
<evidence type="ECO:0000313" key="3">
    <source>
        <dbReference type="EMBL" id="OXG25680.1"/>
    </source>
</evidence>
<dbReference type="Pfam" id="PF04882">
    <property type="entry name" value="Peroxin-3"/>
    <property type="match status" value="1"/>
</dbReference>
<dbReference type="GO" id="GO:0030674">
    <property type="term" value="F:protein-macromolecule adaptor activity"/>
    <property type="evidence" value="ECO:0007669"/>
    <property type="project" value="TreeGrafter"/>
</dbReference>
<protein>
    <submittedName>
        <fullName evidence="3">Peroxin-3</fullName>
    </submittedName>
</protein>
<feature type="compositionally biased region" description="Pro residues" evidence="1">
    <location>
        <begin position="227"/>
        <end position="240"/>
    </location>
</feature>
<feature type="compositionally biased region" description="Polar residues" evidence="1">
    <location>
        <begin position="192"/>
        <end position="203"/>
    </location>
</feature>
<comment type="caution">
    <text evidence="3">The sequence shown here is derived from an EMBL/GenBank/DDBJ whole genome shotgun (WGS) entry which is preliminary data.</text>
</comment>
<feature type="compositionally biased region" description="Low complexity" evidence="1">
    <location>
        <begin position="204"/>
        <end position="223"/>
    </location>
</feature>